<reference evidence="3 4" key="1">
    <citation type="journal article" date="2007" name="Photosyn. Res.">
        <title>Complete nucleotide sequence of the freshwater unicellular cyanobacterium Synechococcus elongatus PCC 6301 chromosome: gene content and organization.</title>
        <authorList>
            <person name="Sugita C."/>
            <person name="Ogata K."/>
            <person name="Shikata M."/>
            <person name="Jikuya H."/>
            <person name="Takano J."/>
            <person name="Furumichi M."/>
            <person name="Kanehisa M."/>
            <person name="Omata T."/>
            <person name="Sugiura M."/>
            <person name="Sugita M."/>
        </authorList>
    </citation>
    <scope>NUCLEOTIDE SEQUENCE [LARGE SCALE GENOMIC DNA]</scope>
    <source>
        <strain evidence="4">ATCC 27144 / PCC 6301 / SAUG 1402/1</strain>
    </source>
</reference>
<dbReference type="Gene3D" id="2.30.30.40">
    <property type="entry name" value="SH3 Domains"/>
    <property type="match status" value="1"/>
</dbReference>
<feature type="compositionally biased region" description="Polar residues" evidence="1">
    <location>
        <begin position="276"/>
        <end position="294"/>
    </location>
</feature>
<dbReference type="GO" id="GO:0006935">
    <property type="term" value="P:chemotaxis"/>
    <property type="evidence" value="ECO:0007669"/>
    <property type="project" value="InterPro"/>
</dbReference>
<dbReference type="Gene3D" id="2.40.50.180">
    <property type="entry name" value="CheA-289, Domain 4"/>
    <property type="match status" value="1"/>
</dbReference>
<dbReference type="GO" id="GO:0007165">
    <property type="term" value="P:signal transduction"/>
    <property type="evidence" value="ECO:0007669"/>
    <property type="project" value="InterPro"/>
</dbReference>
<organism evidence="3 4">
    <name type="scientific">Synechococcus sp. (strain ATCC 27144 / PCC 6301 / SAUG 1402/1)</name>
    <name type="common">Anacystis nidulans</name>
    <dbReference type="NCBI Taxonomy" id="269084"/>
    <lineage>
        <taxon>Bacteria</taxon>
        <taxon>Bacillati</taxon>
        <taxon>Cyanobacteriota</taxon>
        <taxon>Cyanophyceae</taxon>
        <taxon>Synechococcales</taxon>
        <taxon>Synechococcaceae</taxon>
        <taxon>Synechococcus</taxon>
    </lineage>
</organism>
<dbReference type="SUPFAM" id="SSF50341">
    <property type="entry name" value="CheW-like"/>
    <property type="match status" value="1"/>
</dbReference>
<accession>A0A0H3K0Q4</accession>
<dbReference type="eggNOG" id="COG0835">
    <property type="taxonomic scope" value="Bacteria"/>
</dbReference>
<dbReference type="AlphaFoldDB" id="A0A0H3K0Q4"/>
<feature type="domain" description="CheW-like" evidence="2">
    <location>
        <begin position="20"/>
        <end position="177"/>
    </location>
</feature>
<evidence type="ECO:0000313" key="3">
    <source>
        <dbReference type="EMBL" id="BAD78870.1"/>
    </source>
</evidence>
<proteinExistence type="predicted"/>
<dbReference type="Pfam" id="PF01584">
    <property type="entry name" value="CheW"/>
    <property type="match status" value="1"/>
</dbReference>
<sequence length="319" mass="34803">MATYTPRRLQRSRNSSQQSLRQFLIFTIANQQFALPIESVGKVIQMPALYGDPNQRGFGLVSYQGQQVTVIDIEQHLLGVAHSSATAAKTRLESARFLILIKIDQGNTNSQLIGLPIEQSPQLQRLSEQTITSLPDSYLRWGDIHAVTSVSVEETEGVKQSPTFILEPAAVLSTLANQEVIVPSELQPSLSLANPTAVELSNEVIIDEMTDFDAEILAAATDFLTDVGADSPEDSLTSDLLQDLESAEAFDFSTVQVETDYLTEAQNSEMVAPELQPSQADDPTSSSLESQPDSCSEMPGLDDLPDLDLEDLEDLFAVD</sequence>
<evidence type="ECO:0000256" key="1">
    <source>
        <dbReference type="SAM" id="MobiDB-lite"/>
    </source>
</evidence>
<dbReference type="PROSITE" id="PS50851">
    <property type="entry name" value="CHEW"/>
    <property type="match status" value="1"/>
</dbReference>
<evidence type="ECO:0000259" key="2">
    <source>
        <dbReference type="PROSITE" id="PS50851"/>
    </source>
</evidence>
<dbReference type="InterPro" id="IPR002545">
    <property type="entry name" value="CheW-lke_dom"/>
</dbReference>
<dbReference type="GeneID" id="72429708"/>
<dbReference type="Proteomes" id="UP000001175">
    <property type="component" value="Chromosome"/>
</dbReference>
<dbReference type="EMBL" id="AP008231">
    <property type="protein sequence ID" value="BAD78870.1"/>
    <property type="molecule type" value="Genomic_DNA"/>
</dbReference>
<dbReference type="InterPro" id="IPR036061">
    <property type="entry name" value="CheW-like_dom_sf"/>
</dbReference>
<dbReference type="KEGG" id="syc:syc0680_c"/>
<evidence type="ECO:0000313" key="4">
    <source>
        <dbReference type="Proteomes" id="UP000001175"/>
    </source>
</evidence>
<gene>
    <name evidence="3" type="ordered locus">syc0680_c</name>
</gene>
<name>A0A0H3K0Q4_SYNP6</name>
<feature type="region of interest" description="Disordered" evidence="1">
    <location>
        <begin position="267"/>
        <end position="307"/>
    </location>
</feature>
<dbReference type="SMART" id="SM00260">
    <property type="entry name" value="CheW"/>
    <property type="match status" value="1"/>
</dbReference>
<protein>
    <recommendedName>
        <fullName evidence="2">CheW-like domain-containing protein</fullName>
    </recommendedName>
</protein>
<dbReference type="RefSeq" id="WP_011242992.1">
    <property type="nucleotide sequence ID" value="NC_006576.1"/>
</dbReference>